<dbReference type="InterPro" id="IPR023214">
    <property type="entry name" value="HAD_sf"/>
</dbReference>
<evidence type="ECO:0000256" key="1">
    <source>
        <dbReference type="SAM" id="MobiDB-lite"/>
    </source>
</evidence>
<name>A0ABU2VHU9_9ACTN</name>
<comment type="caution">
    <text evidence="2">The sequence shown here is derived from an EMBL/GenBank/DDBJ whole genome shotgun (WGS) entry which is preliminary data.</text>
</comment>
<feature type="compositionally biased region" description="Low complexity" evidence="1">
    <location>
        <begin position="15"/>
        <end position="30"/>
    </location>
</feature>
<protein>
    <submittedName>
        <fullName evidence="2">HAD hydrolase-like protein</fullName>
    </submittedName>
</protein>
<dbReference type="PANTHER" id="PTHR43434:SF1">
    <property type="entry name" value="PHOSPHOGLYCOLATE PHOSPHATASE"/>
    <property type="match status" value="1"/>
</dbReference>
<dbReference type="Gene3D" id="3.40.50.1000">
    <property type="entry name" value="HAD superfamily/HAD-like"/>
    <property type="match status" value="1"/>
</dbReference>
<evidence type="ECO:0000313" key="2">
    <source>
        <dbReference type="EMBL" id="MDT0485153.1"/>
    </source>
</evidence>
<evidence type="ECO:0000313" key="3">
    <source>
        <dbReference type="Proteomes" id="UP001183824"/>
    </source>
</evidence>
<sequence length="261" mass="28189">MVRRPLGNHHDGPDTLLVTPETTHTEPVTAETTRLASLVSSARYVLWDMDGPMCQLFAGYPAHEIAGELVAMIDGLGMGALLTAQERSGDDPHVALRGVHERHRGSDLVLALEEWLTRRELEAVSKAMPTPHADPLIRTWSARGVRFAITTNNAAVAAAAYVESRGLADCFPHVYGRTANLDLMKPNPHCLEEAIKAMGAVPSATLMIGDTATDLQAAQRAGVSFLGYARNAEKEQVLRGAGAEVVVRSLEQVLEVLRKLS</sequence>
<accession>A0ABU2VHU9</accession>
<dbReference type="SUPFAM" id="SSF56784">
    <property type="entry name" value="HAD-like"/>
    <property type="match status" value="1"/>
</dbReference>
<dbReference type="RefSeq" id="WP_311717957.1">
    <property type="nucleotide sequence ID" value="NZ_JAVREZ010000014.1"/>
</dbReference>
<dbReference type="Pfam" id="PF00702">
    <property type="entry name" value="Hydrolase"/>
    <property type="match status" value="1"/>
</dbReference>
<feature type="region of interest" description="Disordered" evidence="1">
    <location>
        <begin position="1"/>
        <end position="30"/>
    </location>
</feature>
<dbReference type="Proteomes" id="UP001183824">
    <property type="component" value="Unassembled WGS sequence"/>
</dbReference>
<gene>
    <name evidence="2" type="ORF">RNB18_34110</name>
</gene>
<proteinExistence type="predicted"/>
<organism evidence="2 3">
    <name type="scientific">Streptomyces doebereineriae</name>
    <dbReference type="NCBI Taxonomy" id="3075528"/>
    <lineage>
        <taxon>Bacteria</taxon>
        <taxon>Bacillati</taxon>
        <taxon>Actinomycetota</taxon>
        <taxon>Actinomycetes</taxon>
        <taxon>Kitasatosporales</taxon>
        <taxon>Streptomycetaceae</taxon>
        <taxon>Streptomyces</taxon>
    </lineage>
</organism>
<keyword evidence="3" id="KW-1185">Reference proteome</keyword>
<dbReference type="PANTHER" id="PTHR43434">
    <property type="entry name" value="PHOSPHOGLYCOLATE PHOSPHATASE"/>
    <property type="match status" value="1"/>
</dbReference>
<dbReference type="InterPro" id="IPR036412">
    <property type="entry name" value="HAD-like_sf"/>
</dbReference>
<dbReference type="EMBL" id="JAVREZ010000014">
    <property type="protein sequence ID" value="MDT0485153.1"/>
    <property type="molecule type" value="Genomic_DNA"/>
</dbReference>
<dbReference type="InterPro" id="IPR050155">
    <property type="entry name" value="HAD-like_hydrolase_sf"/>
</dbReference>
<reference evidence="3" key="1">
    <citation type="submission" date="2023-07" db="EMBL/GenBank/DDBJ databases">
        <title>30 novel species of actinomycetes from the DSMZ collection.</title>
        <authorList>
            <person name="Nouioui I."/>
        </authorList>
    </citation>
    <scope>NUCLEOTIDE SEQUENCE [LARGE SCALE GENOMIC DNA]</scope>
    <source>
        <strain evidence="3">DSM 41640</strain>
    </source>
</reference>